<evidence type="ECO:0000259" key="5">
    <source>
        <dbReference type="Pfam" id="PF13677"/>
    </source>
</evidence>
<evidence type="ECO:0000256" key="1">
    <source>
        <dbReference type="ARBA" id="ARBA00004370"/>
    </source>
</evidence>
<dbReference type="Proteomes" id="UP000020595">
    <property type="component" value="Unassembled WGS sequence"/>
</dbReference>
<dbReference type="InterPro" id="IPR050330">
    <property type="entry name" value="Bact_OuterMem_StrucFunc"/>
</dbReference>
<evidence type="ECO:0000256" key="2">
    <source>
        <dbReference type="ARBA" id="ARBA00022692"/>
    </source>
</evidence>
<dbReference type="PANTHER" id="PTHR30329">
    <property type="entry name" value="STATOR ELEMENT OF FLAGELLAR MOTOR COMPLEX"/>
    <property type="match status" value="1"/>
</dbReference>
<protein>
    <submittedName>
        <fullName evidence="6">Membrane MotB of proton-channel complex MotA/MotB family protein</fullName>
    </submittedName>
</protein>
<dbReference type="InterPro" id="IPR036737">
    <property type="entry name" value="OmpA-like_sf"/>
</dbReference>
<evidence type="ECO:0000256" key="4">
    <source>
        <dbReference type="SAM" id="Phobius"/>
    </source>
</evidence>
<evidence type="ECO:0000256" key="3">
    <source>
        <dbReference type="ARBA" id="ARBA00023136"/>
    </source>
</evidence>
<dbReference type="Pfam" id="PF13677">
    <property type="entry name" value="MotB_plug"/>
    <property type="match status" value="1"/>
</dbReference>
<dbReference type="InterPro" id="IPR049658">
    <property type="entry name" value="ZorB-like_t1"/>
</dbReference>
<proteinExistence type="predicted"/>
<dbReference type="RefSeq" id="WP_031980558.1">
    <property type="nucleotide sequence ID" value="NZ_JEWH01000023.1"/>
</dbReference>
<dbReference type="InterPro" id="IPR025713">
    <property type="entry name" value="MotB-like_N_dom"/>
</dbReference>
<accession>A0A009I581</accession>
<dbReference type="EMBL" id="JEWH01000023">
    <property type="protein sequence ID" value="EXB05631.1"/>
    <property type="molecule type" value="Genomic_DNA"/>
</dbReference>
<name>A0A009I581_ACIB9</name>
<evidence type="ECO:0000313" key="6">
    <source>
        <dbReference type="EMBL" id="EXB05631.1"/>
    </source>
</evidence>
<dbReference type="AlphaFoldDB" id="A0A009I581"/>
<keyword evidence="3 4" id="KW-0472">Membrane</keyword>
<dbReference type="NCBIfam" id="NF041788">
    <property type="entry name" value="anti-phage_ZorB1"/>
    <property type="match status" value="1"/>
</dbReference>
<sequence length="243" mass="27280">MLGNRYSKKPRSKDDGEKPFWISFADLMTALMTLFLVVMAVSLMVVTKKINEATQAENQRSSEILDICTSIQNDAALKNKIIAVDCKDNRINFGEAGRFGHNDYRLNAAGVEALNTLVPIVLNAANSENGKKWFKQIVIEGFTDTDGSYLYNLNLSLRRSEWVMCNLLDPKFSQGLSLTEAQKNQVKQLFLAGGVSFNSAKDSKEASRRVELRMQFYGLKEKENAEPQPHFVSAPVETCQLTR</sequence>
<dbReference type="PATRIC" id="fig|1310613.3.peg.1986"/>
<dbReference type="GO" id="GO:0016020">
    <property type="term" value="C:membrane"/>
    <property type="evidence" value="ECO:0007669"/>
    <property type="project" value="UniProtKB-SubCell"/>
</dbReference>
<comment type="subcellular location">
    <subcellularLocation>
        <location evidence="1">Membrane</location>
    </subcellularLocation>
</comment>
<dbReference type="Gene3D" id="3.30.1330.60">
    <property type="entry name" value="OmpA-like domain"/>
    <property type="match status" value="1"/>
</dbReference>
<gene>
    <name evidence="6" type="ORF">J512_2069</name>
</gene>
<organism evidence="6 7">
    <name type="scientific">Acinetobacter baumannii (strain 1295743)</name>
    <dbReference type="NCBI Taxonomy" id="1310613"/>
    <lineage>
        <taxon>Bacteria</taxon>
        <taxon>Pseudomonadati</taxon>
        <taxon>Pseudomonadota</taxon>
        <taxon>Gammaproteobacteria</taxon>
        <taxon>Moraxellales</taxon>
        <taxon>Moraxellaceae</taxon>
        <taxon>Acinetobacter</taxon>
        <taxon>Acinetobacter calcoaceticus/baumannii complex</taxon>
    </lineage>
</organism>
<evidence type="ECO:0000313" key="7">
    <source>
        <dbReference type="Proteomes" id="UP000020595"/>
    </source>
</evidence>
<keyword evidence="4" id="KW-1133">Transmembrane helix</keyword>
<keyword evidence="2 4" id="KW-0812">Transmembrane</keyword>
<reference evidence="6 7" key="1">
    <citation type="submission" date="2014-02" db="EMBL/GenBank/DDBJ databases">
        <title>Comparative genomics and transcriptomics to identify genetic mechanisms underlying the emergence of carbapenem resistant Acinetobacter baumannii (CRAb).</title>
        <authorList>
            <person name="Harris A.D."/>
            <person name="Johnson K.J."/>
            <person name="George J."/>
            <person name="Shefchek K."/>
            <person name="Daugherty S.C."/>
            <person name="Parankush S."/>
            <person name="Sadzewicz L."/>
            <person name="Tallon L."/>
            <person name="Sengamalay N."/>
            <person name="Hazen T.H."/>
            <person name="Rasko D.A."/>
        </authorList>
    </citation>
    <scope>NUCLEOTIDE SEQUENCE [LARGE SCALE GENOMIC DNA]</scope>
    <source>
        <strain evidence="6 7">1295743</strain>
    </source>
</reference>
<comment type="caution">
    <text evidence="6">The sequence shown here is derived from an EMBL/GenBank/DDBJ whole genome shotgun (WGS) entry which is preliminary data.</text>
</comment>
<feature type="transmembrane region" description="Helical" evidence="4">
    <location>
        <begin position="20"/>
        <end position="46"/>
    </location>
</feature>
<dbReference type="PANTHER" id="PTHR30329:SF21">
    <property type="entry name" value="LIPOPROTEIN YIAD-RELATED"/>
    <property type="match status" value="1"/>
</dbReference>
<feature type="domain" description="Motility protein B-like N-terminal" evidence="5">
    <location>
        <begin position="8"/>
        <end position="48"/>
    </location>
</feature>
<dbReference type="SUPFAM" id="SSF103088">
    <property type="entry name" value="OmpA-like"/>
    <property type="match status" value="1"/>
</dbReference>